<evidence type="ECO:0000313" key="4">
    <source>
        <dbReference type="Proteomes" id="UP000036061"/>
    </source>
</evidence>
<accession>A0A2Z4MGU3</accession>
<dbReference type="GO" id="GO:0030976">
    <property type="term" value="F:thiamine pyrophosphate binding"/>
    <property type="evidence" value="ECO:0007669"/>
    <property type="project" value="TreeGrafter"/>
</dbReference>
<protein>
    <submittedName>
        <fullName evidence="3">ABC transporter substrate-binding protein</fullName>
    </submittedName>
</protein>
<dbReference type="GO" id="GO:0030975">
    <property type="term" value="F:thiamine binding"/>
    <property type="evidence" value="ECO:0007669"/>
    <property type="project" value="TreeGrafter"/>
</dbReference>
<feature type="compositionally biased region" description="Polar residues" evidence="2">
    <location>
        <begin position="26"/>
        <end position="37"/>
    </location>
</feature>
<sequence>MIRISALKTVLAMGLMTITITGCGGQQNTATPNTASDATAEHTRKELSLEEITNLAKKEGKVVSLGMPDGWANWKDTWTDLDKKYGLQHIDTDMSSAEEIAKFEAEKDNPTADIGDVGISFGPVAVEKGVTIPYKTSYWNDIPDWAKDDQGHWTVAYQGTIAVLTDKKLVNNPPTSWDDLLKGDYKVVMDDVAVSNQAQMTVLAAAMARGGNEGNIQPGLDFFAELAKQGRLASMDVKPTNLEKGEVPVALLWDFSALGYRDKIDPNRYEVSILKEGSVVSGYTTIINKYAPHPHAAMLAREYILSDEGQINLAKGYARPIRANVKLPEDVMKKMIPFEQYQNAKPINDYKVWAETAKRLPQMWQEQVLVNVQ</sequence>
<feature type="region of interest" description="Disordered" evidence="2">
    <location>
        <begin position="22"/>
        <end position="41"/>
    </location>
</feature>
<dbReference type="Proteomes" id="UP000036061">
    <property type="component" value="Chromosome"/>
</dbReference>
<dbReference type="AlphaFoldDB" id="A0A2Z4MGU3"/>
<dbReference type="PROSITE" id="PS51257">
    <property type="entry name" value="PROKAR_LIPOPROTEIN"/>
    <property type="match status" value="1"/>
</dbReference>
<proteinExistence type="predicted"/>
<gene>
    <name evidence="3" type="ORF">AB432_011585</name>
</gene>
<evidence type="ECO:0000256" key="2">
    <source>
        <dbReference type="SAM" id="MobiDB-lite"/>
    </source>
</evidence>
<keyword evidence="1" id="KW-0732">Signal</keyword>
<reference evidence="3 4" key="1">
    <citation type="journal article" date="2015" name="Genome Announc.">
        <title>Draft Genome Sequence of Brevibacillus brevis DZQ7, a Plant Growth-Promoting Rhizobacterium with Broad-Spectrum Antimicrobial Activity.</title>
        <authorList>
            <person name="Hou Q."/>
            <person name="Wang C."/>
            <person name="Hou X."/>
            <person name="Xia Z."/>
            <person name="Ye J."/>
            <person name="Liu K."/>
            <person name="Liu H."/>
            <person name="Wang J."/>
            <person name="Guo H."/>
            <person name="Yu X."/>
            <person name="Yang Y."/>
            <person name="Du B."/>
            <person name="Ding Y."/>
        </authorList>
    </citation>
    <scope>NUCLEOTIDE SEQUENCE [LARGE SCALE GENOMIC DNA]</scope>
    <source>
        <strain evidence="3 4">DZQ7</strain>
    </source>
</reference>
<dbReference type="SUPFAM" id="SSF53850">
    <property type="entry name" value="Periplasmic binding protein-like II"/>
    <property type="match status" value="1"/>
</dbReference>
<dbReference type="PANTHER" id="PTHR30006:SF2">
    <property type="entry name" value="ABC TRANSPORTER SUBSTRATE-BINDING PROTEIN"/>
    <property type="match status" value="1"/>
</dbReference>
<dbReference type="GO" id="GO:0030288">
    <property type="term" value="C:outer membrane-bounded periplasmic space"/>
    <property type="evidence" value="ECO:0007669"/>
    <property type="project" value="TreeGrafter"/>
</dbReference>
<dbReference type="Pfam" id="PF13343">
    <property type="entry name" value="SBP_bac_6"/>
    <property type="match status" value="1"/>
</dbReference>
<dbReference type="EMBL" id="CP030117">
    <property type="protein sequence ID" value="AWX55639.1"/>
    <property type="molecule type" value="Genomic_DNA"/>
</dbReference>
<organism evidence="3 4">
    <name type="scientific">Brevibacillus brevis</name>
    <name type="common">Bacillus brevis</name>
    <dbReference type="NCBI Taxonomy" id="1393"/>
    <lineage>
        <taxon>Bacteria</taxon>
        <taxon>Bacillati</taxon>
        <taxon>Bacillota</taxon>
        <taxon>Bacilli</taxon>
        <taxon>Bacillales</taxon>
        <taxon>Paenibacillaceae</taxon>
        <taxon>Brevibacillus</taxon>
    </lineage>
</organism>
<evidence type="ECO:0000313" key="3">
    <source>
        <dbReference type="EMBL" id="AWX55639.1"/>
    </source>
</evidence>
<evidence type="ECO:0000256" key="1">
    <source>
        <dbReference type="ARBA" id="ARBA00022729"/>
    </source>
</evidence>
<name>A0A2Z4MGU3_BREBE</name>
<dbReference type="GO" id="GO:0015888">
    <property type="term" value="P:thiamine transport"/>
    <property type="evidence" value="ECO:0007669"/>
    <property type="project" value="TreeGrafter"/>
</dbReference>
<dbReference type="RefSeq" id="WP_082195907.1">
    <property type="nucleotide sequence ID" value="NZ_CP030117.1"/>
</dbReference>
<dbReference type="PANTHER" id="PTHR30006">
    <property type="entry name" value="THIAMINE-BINDING PERIPLASMIC PROTEIN-RELATED"/>
    <property type="match status" value="1"/>
</dbReference>
<dbReference type="Gene3D" id="3.40.190.10">
    <property type="entry name" value="Periplasmic binding protein-like II"/>
    <property type="match status" value="2"/>
</dbReference>